<evidence type="ECO:0000256" key="1">
    <source>
        <dbReference type="ARBA" id="ARBA00004571"/>
    </source>
</evidence>
<evidence type="ECO:0000256" key="6">
    <source>
        <dbReference type="ARBA" id="ARBA00022729"/>
    </source>
</evidence>
<feature type="short sequence motif" description="TonB C-terminal box" evidence="13">
    <location>
        <begin position="765"/>
        <end position="782"/>
    </location>
</feature>
<keyword evidence="6" id="KW-0732">Signal</keyword>
<keyword evidence="18" id="KW-1185">Reference proteome</keyword>
<evidence type="ECO:0000256" key="5">
    <source>
        <dbReference type="ARBA" id="ARBA00022692"/>
    </source>
</evidence>
<evidence type="ECO:0000256" key="4">
    <source>
        <dbReference type="ARBA" id="ARBA00022496"/>
    </source>
</evidence>
<dbReference type="InterPro" id="IPR039426">
    <property type="entry name" value="TonB-dep_rcpt-like"/>
</dbReference>
<evidence type="ECO:0000256" key="2">
    <source>
        <dbReference type="ARBA" id="ARBA00022448"/>
    </source>
</evidence>
<dbReference type="InterPro" id="IPR036942">
    <property type="entry name" value="Beta-barrel_TonB_sf"/>
</dbReference>
<keyword evidence="2 12" id="KW-0813">Transport</keyword>
<organism evidence="17 18">
    <name type="scientific">Povalibacter uvarum</name>
    <dbReference type="NCBI Taxonomy" id="732238"/>
    <lineage>
        <taxon>Bacteria</taxon>
        <taxon>Pseudomonadati</taxon>
        <taxon>Pseudomonadota</taxon>
        <taxon>Gammaproteobacteria</taxon>
        <taxon>Steroidobacterales</taxon>
        <taxon>Steroidobacteraceae</taxon>
        <taxon>Povalibacter</taxon>
    </lineage>
</organism>
<protein>
    <submittedName>
        <fullName evidence="17">Iron complex outermembrane receptor protein</fullName>
    </submittedName>
</protein>
<dbReference type="EMBL" id="JACHHZ010000002">
    <property type="protein sequence ID" value="MBB6093140.1"/>
    <property type="molecule type" value="Genomic_DNA"/>
</dbReference>
<keyword evidence="11 12" id="KW-0998">Cell outer membrane</keyword>
<accession>A0A841HLH5</accession>
<dbReference type="Pfam" id="PF07715">
    <property type="entry name" value="Plug"/>
    <property type="match status" value="1"/>
</dbReference>
<evidence type="ECO:0000256" key="13">
    <source>
        <dbReference type="PROSITE-ProRule" id="PRU10144"/>
    </source>
</evidence>
<keyword evidence="8" id="KW-0406">Ion transport</keyword>
<dbReference type="Proteomes" id="UP000588068">
    <property type="component" value="Unassembled WGS sequence"/>
</dbReference>
<evidence type="ECO:0000256" key="7">
    <source>
        <dbReference type="ARBA" id="ARBA00023004"/>
    </source>
</evidence>
<dbReference type="SUPFAM" id="SSF56935">
    <property type="entry name" value="Porins"/>
    <property type="match status" value="1"/>
</dbReference>
<dbReference type="Pfam" id="PF00593">
    <property type="entry name" value="TonB_dep_Rec_b-barrel"/>
    <property type="match status" value="1"/>
</dbReference>
<evidence type="ECO:0000256" key="14">
    <source>
        <dbReference type="RuleBase" id="RU003357"/>
    </source>
</evidence>
<comment type="caution">
    <text evidence="17">The sequence shown here is derived from an EMBL/GenBank/DDBJ whole genome shotgun (WGS) entry which is preliminary data.</text>
</comment>
<evidence type="ECO:0000259" key="15">
    <source>
        <dbReference type="Pfam" id="PF00593"/>
    </source>
</evidence>
<feature type="domain" description="TonB-dependent receptor plug" evidence="16">
    <location>
        <begin position="58"/>
        <end position="170"/>
    </location>
</feature>
<evidence type="ECO:0000256" key="9">
    <source>
        <dbReference type="ARBA" id="ARBA00023077"/>
    </source>
</evidence>
<evidence type="ECO:0000256" key="10">
    <source>
        <dbReference type="ARBA" id="ARBA00023136"/>
    </source>
</evidence>
<keyword evidence="3 12" id="KW-1134">Transmembrane beta strand</keyword>
<name>A0A841HLH5_9GAMM</name>
<evidence type="ECO:0000313" key="17">
    <source>
        <dbReference type="EMBL" id="MBB6093140.1"/>
    </source>
</evidence>
<dbReference type="GO" id="GO:0006826">
    <property type="term" value="P:iron ion transport"/>
    <property type="evidence" value="ECO:0007669"/>
    <property type="project" value="UniProtKB-KW"/>
</dbReference>
<evidence type="ECO:0000256" key="12">
    <source>
        <dbReference type="PROSITE-ProRule" id="PRU01360"/>
    </source>
</evidence>
<dbReference type="InterPro" id="IPR010917">
    <property type="entry name" value="TonB_rcpt_CS"/>
</dbReference>
<comment type="subcellular location">
    <subcellularLocation>
        <location evidence="1 12">Cell outer membrane</location>
        <topology evidence="1 12">Multi-pass membrane protein</topology>
    </subcellularLocation>
</comment>
<comment type="similarity">
    <text evidence="12 14">Belongs to the TonB-dependent receptor family.</text>
</comment>
<evidence type="ECO:0000256" key="3">
    <source>
        <dbReference type="ARBA" id="ARBA00022452"/>
    </source>
</evidence>
<evidence type="ECO:0000259" key="16">
    <source>
        <dbReference type="Pfam" id="PF07715"/>
    </source>
</evidence>
<keyword evidence="17" id="KW-0675">Receptor</keyword>
<dbReference type="CDD" id="cd01347">
    <property type="entry name" value="ligand_gated_channel"/>
    <property type="match status" value="1"/>
</dbReference>
<dbReference type="RefSeq" id="WP_184331214.1">
    <property type="nucleotide sequence ID" value="NZ_JACHHZ010000002.1"/>
</dbReference>
<dbReference type="InterPro" id="IPR000531">
    <property type="entry name" value="Beta-barrel_TonB"/>
</dbReference>
<dbReference type="AlphaFoldDB" id="A0A841HLH5"/>
<feature type="domain" description="TonB-dependent receptor-like beta-barrel" evidence="15">
    <location>
        <begin position="315"/>
        <end position="744"/>
    </location>
</feature>
<gene>
    <name evidence="17" type="ORF">HNQ60_002018</name>
</gene>
<dbReference type="Gene3D" id="2.40.170.20">
    <property type="entry name" value="TonB-dependent receptor, beta-barrel domain"/>
    <property type="match status" value="2"/>
</dbReference>
<dbReference type="GO" id="GO:0009279">
    <property type="term" value="C:cell outer membrane"/>
    <property type="evidence" value="ECO:0007669"/>
    <property type="project" value="UniProtKB-SubCell"/>
</dbReference>
<evidence type="ECO:0000256" key="8">
    <source>
        <dbReference type="ARBA" id="ARBA00023065"/>
    </source>
</evidence>
<reference evidence="17 18" key="1">
    <citation type="submission" date="2020-08" db="EMBL/GenBank/DDBJ databases">
        <title>Genomic Encyclopedia of Type Strains, Phase IV (KMG-IV): sequencing the most valuable type-strain genomes for metagenomic binning, comparative biology and taxonomic classification.</title>
        <authorList>
            <person name="Goeker M."/>
        </authorList>
    </citation>
    <scope>NUCLEOTIDE SEQUENCE [LARGE SCALE GENOMIC DNA]</scope>
    <source>
        <strain evidence="17 18">DSM 26723</strain>
    </source>
</reference>
<keyword evidence="7" id="KW-0408">Iron</keyword>
<evidence type="ECO:0000256" key="11">
    <source>
        <dbReference type="ARBA" id="ARBA00023237"/>
    </source>
</evidence>
<dbReference type="PROSITE" id="PS01156">
    <property type="entry name" value="TONB_DEPENDENT_REC_2"/>
    <property type="match status" value="1"/>
</dbReference>
<proteinExistence type="inferred from homology"/>
<keyword evidence="4" id="KW-0410">Iron transport</keyword>
<dbReference type="PROSITE" id="PS52016">
    <property type="entry name" value="TONB_DEPENDENT_REC_3"/>
    <property type="match status" value="1"/>
</dbReference>
<keyword evidence="5 12" id="KW-0812">Transmembrane</keyword>
<dbReference type="PANTHER" id="PTHR32552">
    <property type="entry name" value="FERRICHROME IRON RECEPTOR-RELATED"/>
    <property type="match status" value="1"/>
</dbReference>
<evidence type="ECO:0000313" key="18">
    <source>
        <dbReference type="Proteomes" id="UP000588068"/>
    </source>
</evidence>
<keyword evidence="10 12" id="KW-0472">Membrane</keyword>
<sequence length="782" mass="84206">MMEPNRPESRRQAGFAATLFALSTVSAIPAAATGAEAGASAASLEEIIVTARRREESLQDTPIAISAFSAAALERQQIVSTEDLDQIAPNLQFASYGPLTGNNSAAQIYIRGIGQSDGSSGVDPGVGLYIDEVYMGRSVGGVMDFRDIANVQILRGPQGTLFGRNTIGGAVLLTTTLPGNEFGGTARVGIGDDNLREGFLAVDVPMGDTLAARISAGARQRDGYVTRVFDGMDLGDEDSYTLQSSLRWLPTDTVTLTLRGDYTKEDENGSPFVFETINGRQAFPAAISRGSGCPGATFPPPFVPPNVVDTRCANDATWRLGEYTNGGSAPAESQLENWGLSAVLNWQISDALTLKSISAYRELSWSGSRDADNTGLLVLHTDYASDGDQWSQELQALVDAGPVKGVVGLFYFEESIDDFLQVPFAAPPPLVASGAIPGSRDYQRAFINNDNWALFTQWSYDITDALSLTAGVRYTEETKGIEIISFTTTPLTAPTVIPTTLNTPGVAGPGLNIIPEPFENKYESTTGSASIEYRWNDAVMTYFSWSQGFKSGGFNQRYNLAPPGNLPVAFDEETAETFELGFKSEFGGSVRLNAAIFSTDYDDMQLTYRLGIVPLLFNAGKSSIEGGEIELTYAPGRLIIEGSVGYLDNKFDEIAVVPGTSQTVGPNNRLPFTPEWQGSLGIGYDFEIGNATLTPRVNVSYTDSQYFDAANSVEVAQLEDVTLLNAMLTLELNAWKIRGGVNNVTDETYRVAGNSSYSTSAGYAEVIYSRPRNWFLSASFDF</sequence>
<dbReference type="PANTHER" id="PTHR32552:SF81">
    <property type="entry name" value="TONB-DEPENDENT OUTER MEMBRANE RECEPTOR"/>
    <property type="match status" value="1"/>
</dbReference>
<dbReference type="InterPro" id="IPR012910">
    <property type="entry name" value="Plug_dom"/>
</dbReference>
<keyword evidence="9 14" id="KW-0798">TonB box</keyword>